<feature type="region of interest" description="Disordered" evidence="1">
    <location>
        <begin position="1"/>
        <end position="24"/>
    </location>
</feature>
<keyword evidence="3" id="KW-1185">Reference proteome</keyword>
<gene>
    <name evidence="2" type="ORF">PanWU01x14_285210</name>
</gene>
<sequence>MISDLNHKLSTKTDLSPKERKTTRLEREKKFSLQHINLFMIRISDFSLQHNFTKRISDFSFSKSFTILGLSPLMVKPPSSKLRFSLLPVLHIAFFPPQMTKLYDQNNIRCNNMHKC</sequence>
<name>A0A2P5AZM3_PARAD</name>
<comment type="caution">
    <text evidence="2">The sequence shown here is derived from an EMBL/GenBank/DDBJ whole genome shotgun (WGS) entry which is preliminary data.</text>
</comment>
<evidence type="ECO:0000313" key="2">
    <source>
        <dbReference type="EMBL" id="PON41989.1"/>
    </source>
</evidence>
<proteinExistence type="predicted"/>
<protein>
    <submittedName>
        <fullName evidence="2">Uncharacterized protein</fullName>
    </submittedName>
</protein>
<dbReference type="Proteomes" id="UP000237105">
    <property type="component" value="Unassembled WGS sequence"/>
</dbReference>
<dbReference type="AlphaFoldDB" id="A0A2P5AZM3"/>
<feature type="compositionally biased region" description="Basic and acidic residues" evidence="1">
    <location>
        <begin position="15"/>
        <end position="24"/>
    </location>
</feature>
<evidence type="ECO:0000256" key="1">
    <source>
        <dbReference type="SAM" id="MobiDB-lite"/>
    </source>
</evidence>
<reference evidence="3" key="1">
    <citation type="submission" date="2016-06" db="EMBL/GenBank/DDBJ databases">
        <title>Parallel loss of symbiosis genes in relatives of nitrogen-fixing non-legume Parasponia.</title>
        <authorList>
            <person name="Van Velzen R."/>
            <person name="Holmer R."/>
            <person name="Bu F."/>
            <person name="Rutten L."/>
            <person name="Van Zeijl A."/>
            <person name="Liu W."/>
            <person name="Santuari L."/>
            <person name="Cao Q."/>
            <person name="Sharma T."/>
            <person name="Shen D."/>
            <person name="Roswanjaya Y."/>
            <person name="Wardhani T."/>
            <person name="Kalhor M.S."/>
            <person name="Jansen J."/>
            <person name="Van den Hoogen J."/>
            <person name="Gungor B."/>
            <person name="Hartog M."/>
            <person name="Hontelez J."/>
            <person name="Verver J."/>
            <person name="Yang W.-C."/>
            <person name="Schijlen E."/>
            <person name="Repin R."/>
            <person name="Schilthuizen M."/>
            <person name="Schranz E."/>
            <person name="Heidstra R."/>
            <person name="Miyata K."/>
            <person name="Fedorova E."/>
            <person name="Kohlen W."/>
            <person name="Bisseling T."/>
            <person name="Smit S."/>
            <person name="Geurts R."/>
        </authorList>
    </citation>
    <scope>NUCLEOTIDE SEQUENCE [LARGE SCALE GENOMIC DNA]</scope>
    <source>
        <strain evidence="3">cv. WU1-14</strain>
    </source>
</reference>
<evidence type="ECO:0000313" key="3">
    <source>
        <dbReference type="Proteomes" id="UP000237105"/>
    </source>
</evidence>
<feature type="non-terminal residue" evidence="2">
    <location>
        <position position="116"/>
    </location>
</feature>
<organism evidence="2 3">
    <name type="scientific">Parasponia andersonii</name>
    <name type="common">Sponia andersonii</name>
    <dbReference type="NCBI Taxonomy" id="3476"/>
    <lineage>
        <taxon>Eukaryota</taxon>
        <taxon>Viridiplantae</taxon>
        <taxon>Streptophyta</taxon>
        <taxon>Embryophyta</taxon>
        <taxon>Tracheophyta</taxon>
        <taxon>Spermatophyta</taxon>
        <taxon>Magnoliopsida</taxon>
        <taxon>eudicotyledons</taxon>
        <taxon>Gunneridae</taxon>
        <taxon>Pentapetalae</taxon>
        <taxon>rosids</taxon>
        <taxon>fabids</taxon>
        <taxon>Rosales</taxon>
        <taxon>Cannabaceae</taxon>
        <taxon>Parasponia</taxon>
    </lineage>
</organism>
<dbReference type="EMBL" id="JXTB01000402">
    <property type="protein sequence ID" value="PON41989.1"/>
    <property type="molecule type" value="Genomic_DNA"/>
</dbReference>
<accession>A0A2P5AZM3</accession>